<feature type="transmembrane region" description="Helical" evidence="13">
    <location>
        <begin position="36"/>
        <end position="69"/>
    </location>
</feature>
<keyword evidence="6" id="KW-0333">Golgi apparatus</keyword>
<evidence type="ECO:0000256" key="1">
    <source>
        <dbReference type="ARBA" id="ARBA00004653"/>
    </source>
</evidence>
<dbReference type="EC" id="2.4.1.32" evidence="11"/>
<evidence type="ECO:0000256" key="2">
    <source>
        <dbReference type="ARBA" id="ARBA00022676"/>
    </source>
</evidence>
<keyword evidence="3" id="KW-0808">Transferase</keyword>
<evidence type="ECO:0000259" key="14">
    <source>
        <dbReference type="Pfam" id="PF13632"/>
    </source>
</evidence>
<evidence type="ECO:0000256" key="8">
    <source>
        <dbReference type="ARBA" id="ARBA00023316"/>
    </source>
</evidence>
<gene>
    <name evidence="15" type="ORF">I3842_14G106700</name>
</gene>
<dbReference type="EMBL" id="CM031838">
    <property type="protein sequence ID" value="KAG6678936.1"/>
    <property type="molecule type" value="Genomic_DNA"/>
</dbReference>
<dbReference type="PANTHER" id="PTHR32044">
    <property type="entry name" value="GLUCOMANNAN 4-BETA-MANNOSYLTRANSFERASE 9"/>
    <property type="match status" value="1"/>
</dbReference>
<dbReference type="Pfam" id="PF13632">
    <property type="entry name" value="Glyco_trans_2_3"/>
    <property type="match status" value="1"/>
</dbReference>
<evidence type="ECO:0000256" key="5">
    <source>
        <dbReference type="ARBA" id="ARBA00022989"/>
    </source>
</evidence>
<proteinExistence type="inferred from homology"/>
<evidence type="ECO:0000256" key="11">
    <source>
        <dbReference type="ARBA" id="ARBA00066505"/>
    </source>
</evidence>
<dbReference type="AlphaFoldDB" id="A0A922AHE0"/>
<dbReference type="GO" id="GO:0071555">
    <property type="term" value="P:cell wall organization"/>
    <property type="evidence" value="ECO:0007669"/>
    <property type="project" value="UniProtKB-KW"/>
</dbReference>
<evidence type="ECO:0000256" key="6">
    <source>
        <dbReference type="ARBA" id="ARBA00023034"/>
    </source>
</evidence>
<dbReference type="InterPro" id="IPR029044">
    <property type="entry name" value="Nucleotide-diphossugar_trans"/>
</dbReference>
<comment type="subcellular location">
    <subcellularLocation>
        <location evidence="1">Golgi apparatus membrane</location>
        <topology evidence="1">Multi-pass membrane protein</topology>
    </subcellularLocation>
</comment>
<dbReference type="GO" id="GO:0047259">
    <property type="term" value="F:glucomannan 4-beta-mannosyltransferase activity"/>
    <property type="evidence" value="ECO:0007669"/>
    <property type="project" value="UniProtKB-EC"/>
</dbReference>
<evidence type="ECO:0000256" key="10">
    <source>
        <dbReference type="ARBA" id="ARBA00060879"/>
    </source>
</evidence>
<dbReference type="GO" id="GO:0000139">
    <property type="term" value="C:Golgi membrane"/>
    <property type="evidence" value="ECO:0007669"/>
    <property type="project" value="UniProtKB-SubCell"/>
</dbReference>
<dbReference type="CDD" id="cd06437">
    <property type="entry name" value="CESA_CaSu_A2"/>
    <property type="match status" value="1"/>
</dbReference>
<keyword evidence="4 13" id="KW-0812">Transmembrane</keyword>
<protein>
    <recommendedName>
        <fullName evidence="11">glucomannan 4-beta-mannosyltransferase</fullName>
        <ecNumber evidence="11">2.4.1.32</ecNumber>
    </recommendedName>
    <alternativeName>
        <fullName evidence="12">Glucomannan synthase</fullName>
    </alternativeName>
</protein>
<keyword evidence="2" id="KW-0328">Glycosyltransferase</keyword>
<evidence type="ECO:0000256" key="4">
    <source>
        <dbReference type="ARBA" id="ARBA00022692"/>
    </source>
</evidence>
<dbReference type="InterPro" id="IPR001173">
    <property type="entry name" value="Glyco_trans_2-like"/>
</dbReference>
<keyword evidence="8" id="KW-0961">Cell wall biogenesis/degradation</keyword>
<dbReference type="SUPFAM" id="SSF53448">
    <property type="entry name" value="Nucleotide-diphospho-sugar transferases"/>
    <property type="match status" value="1"/>
</dbReference>
<sequence>MAEISQKILLPETFQGVRDEISGQIGMMWELIKAPLIIPLLTLGVYICLAMSLMLFMERLYMGVVIILVKLFWKKPEKRYKYELLQEDLEMGSSNFPVVLIQIPMFNEKEVYKISIGAACGLSWPSDRLVIQVLDDSTDPTIKQMVEVECQRWASKGINITYQIRENRVGYKAGALKEGLKRSYVKHCEYVAIFDADFRPEPDYLRRAIPFLVHNPQIALVQGRWRFVNADECLLTRMQEMSLDYHFTVEQEVGSATHAFFGFNGTAGVWRIAAINEAGGWKDRTTVEDMDLAVRASLRGWKFLYLGDLQVKSELPSTFNAFRFQQHRWSCGPANLFRKMVMEIIRNKNVTVWKKVYVIYSFFFVRKIIAHMVTFSFYCFVLPLTILVPEVHVPIWGAVYIPSIITILNSVGTPRSIHLLFYWILFENVMSLHRTKATLIGLLEAGRANEWVVTEKLGDSASKKDANKNKTHTKGPAKRLGFFKLGNR</sequence>
<dbReference type="FunFam" id="3.90.550.10:FF:000015">
    <property type="entry name" value="Glucomannan 4-beta-mannosyltransferase 9"/>
    <property type="match status" value="1"/>
</dbReference>
<evidence type="ECO:0000256" key="3">
    <source>
        <dbReference type="ARBA" id="ARBA00022679"/>
    </source>
</evidence>
<dbReference type="GO" id="GO:0051753">
    <property type="term" value="F:mannan synthase activity"/>
    <property type="evidence" value="ECO:0007669"/>
    <property type="project" value="TreeGrafter"/>
</dbReference>
<dbReference type="PANTHER" id="PTHR32044:SF17">
    <property type="entry name" value="GLUCOMANNAN 4-BETA-MANNOSYLTRANSFERASE 2"/>
    <property type="match status" value="1"/>
</dbReference>
<organism evidence="15 16">
    <name type="scientific">Carya illinoinensis</name>
    <name type="common">Pecan</name>
    <dbReference type="NCBI Taxonomy" id="32201"/>
    <lineage>
        <taxon>Eukaryota</taxon>
        <taxon>Viridiplantae</taxon>
        <taxon>Streptophyta</taxon>
        <taxon>Embryophyta</taxon>
        <taxon>Tracheophyta</taxon>
        <taxon>Spermatophyta</taxon>
        <taxon>Magnoliopsida</taxon>
        <taxon>eudicotyledons</taxon>
        <taxon>Gunneridae</taxon>
        <taxon>Pentapetalae</taxon>
        <taxon>rosids</taxon>
        <taxon>fabids</taxon>
        <taxon>Fagales</taxon>
        <taxon>Juglandaceae</taxon>
        <taxon>Carya</taxon>
    </lineage>
</organism>
<keyword evidence="5 13" id="KW-1133">Transmembrane helix</keyword>
<reference evidence="15" key="1">
    <citation type="submission" date="2021-01" db="EMBL/GenBank/DDBJ databases">
        <authorList>
            <person name="Lovell J.T."/>
            <person name="Bentley N."/>
            <person name="Bhattarai G."/>
            <person name="Jenkins J.W."/>
            <person name="Sreedasyam A."/>
            <person name="Alarcon Y."/>
            <person name="Bock C."/>
            <person name="Boston L."/>
            <person name="Carlson J."/>
            <person name="Cervantes K."/>
            <person name="Clermont K."/>
            <person name="Krom N."/>
            <person name="Kubenka K."/>
            <person name="Mamidi S."/>
            <person name="Mattison C."/>
            <person name="Monteros M."/>
            <person name="Pisani C."/>
            <person name="Plott C."/>
            <person name="Rajasekar S."/>
            <person name="Rhein H.S."/>
            <person name="Rohla C."/>
            <person name="Song M."/>
            <person name="Hilaire R.S."/>
            <person name="Shu S."/>
            <person name="Wells L."/>
            <person name="Wang X."/>
            <person name="Webber J."/>
            <person name="Heerema R.J."/>
            <person name="Klein P."/>
            <person name="Conner P."/>
            <person name="Grauke L."/>
            <person name="Grimwood J."/>
            <person name="Schmutz J."/>
            <person name="Randall J.J."/>
        </authorList>
    </citation>
    <scope>NUCLEOTIDE SEQUENCE</scope>
    <source>
        <tissue evidence="15">Leaf</tissue>
    </source>
</reference>
<feature type="transmembrane region" description="Helical" evidence="13">
    <location>
        <begin position="400"/>
        <end position="426"/>
    </location>
</feature>
<evidence type="ECO:0000256" key="13">
    <source>
        <dbReference type="SAM" id="Phobius"/>
    </source>
</evidence>
<evidence type="ECO:0000256" key="12">
    <source>
        <dbReference type="ARBA" id="ARBA00076024"/>
    </source>
</evidence>
<accession>A0A922AHE0</accession>
<evidence type="ECO:0000313" key="16">
    <source>
        <dbReference type="Proteomes" id="UP000811246"/>
    </source>
</evidence>
<evidence type="ECO:0000256" key="7">
    <source>
        <dbReference type="ARBA" id="ARBA00023136"/>
    </source>
</evidence>
<evidence type="ECO:0000313" key="15">
    <source>
        <dbReference type="EMBL" id="KAG6678936.1"/>
    </source>
</evidence>
<comment type="caution">
    <text evidence="15">The sequence shown here is derived from an EMBL/GenBank/DDBJ whole genome shotgun (WGS) entry which is preliminary data.</text>
</comment>
<keyword evidence="7 13" id="KW-0472">Membrane</keyword>
<feature type="domain" description="Glycosyltransferase 2-like" evidence="14">
    <location>
        <begin position="190"/>
        <end position="387"/>
    </location>
</feature>
<comment type="catalytic activity">
    <reaction evidence="9">
        <text>GDP-mannose + (glucomannan)n = GDP + (glucomannan)n+1.</text>
        <dbReference type="EC" id="2.4.1.32"/>
    </reaction>
</comment>
<name>A0A922AHE0_CARIL</name>
<comment type="similarity">
    <text evidence="10">Belongs to the glycosyltransferase 2 family. Plant cellulose synthase-like A subfamily.</text>
</comment>
<dbReference type="Proteomes" id="UP000811246">
    <property type="component" value="Chromosome 14"/>
</dbReference>
<evidence type="ECO:0000256" key="9">
    <source>
        <dbReference type="ARBA" id="ARBA00051800"/>
    </source>
</evidence>
<dbReference type="Gene3D" id="3.90.550.10">
    <property type="entry name" value="Spore Coat Polysaccharide Biosynthesis Protein SpsA, Chain A"/>
    <property type="match status" value="1"/>
</dbReference>